<organism evidence="2">
    <name type="scientific">Clastoptera arizonana</name>
    <name type="common">Arizona spittle bug</name>
    <dbReference type="NCBI Taxonomy" id="38151"/>
    <lineage>
        <taxon>Eukaryota</taxon>
        <taxon>Metazoa</taxon>
        <taxon>Ecdysozoa</taxon>
        <taxon>Arthropoda</taxon>
        <taxon>Hexapoda</taxon>
        <taxon>Insecta</taxon>
        <taxon>Pterygota</taxon>
        <taxon>Neoptera</taxon>
        <taxon>Paraneoptera</taxon>
        <taxon>Hemiptera</taxon>
        <taxon>Auchenorrhyncha</taxon>
        <taxon>Cercopoidea</taxon>
        <taxon>Clastopteridae</taxon>
        <taxon>Clastoptera</taxon>
    </lineage>
</organism>
<dbReference type="AlphaFoldDB" id="A0A1B6EBF4"/>
<reference evidence="2" key="1">
    <citation type="submission" date="2015-12" db="EMBL/GenBank/DDBJ databases">
        <title>De novo transcriptome assembly of four potential Pierce s Disease insect vectors from Arizona vineyards.</title>
        <authorList>
            <person name="Tassone E.E."/>
        </authorList>
    </citation>
    <scope>NUCLEOTIDE SEQUENCE</scope>
</reference>
<gene>
    <name evidence="2" type="ORF">g.44689</name>
</gene>
<name>A0A1B6EBF4_9HEMI</name>
<feature type="region of interest" description="Disordered" evidence="1">
    <location>
        <begin position="1"/>
        <end position="27"/>
    </location>
</feature>
<evidence type="ECO:0000313" key="2">
    <source>
        <dbReference type="EMBL" id="JAS35227.1"/>
    </source>
</evidence>
<feature type="non-terminal residue" evidence="2">
    <location>
        <position position="100"/>
    </location>
</feature>
<feature type="non-terminal residue" evidence="2">
    <location>
        <position position="1"/>
    </location>
</feature>
<evidence type="ECO:0000256" key="1">
    <source>
        <dbReference type="SAM" id="MobiDB-lite"/>
    </source>
</evidence>
<proteinExistence type="predicted"/>
<dbReference type="EMBL" id="GEDC01002071">
    <property type="protein sequence ID" value="JAS35227.1"/>
    <property type="molecule type" value="Transcribed_RNA"/>
</dbReference>
<sequence>QSPPVGNLAPALEPNQFMSPRPPVENLTPNFRAVLPPSTITRPPSTSPPRPHLENIPLYYGFNKSLPYPGENFSLNQPHHIAPPYPPFLNRSKQYQFSAP</sequence>
<protein>
    <submittedName>
        <fullName evidence="2">Uncharacterized protein</fullName>
    </submittedName>
</protein>
<accession>A0A1B6EBF4</accession>